<evidence type="ECO:0000256" key="8">
    <source>
        <dbReference type="ARBA" id="ARBA00023047"/>
    </source>
</evidence>
<dbReference type="GO" id="GO:0015288">
    <property type="term" value="F:porin activity"/>
    <property type="evidence" value="ECO:0007669"/>
    <property type="project" value="UniProtKB-KW"/>
</dbReference>
<feature type="domain" description="Polysaccharide export protein N-terminal" evidence="16">
    <location>
        <begin position="45"/>
        <end position="142"/>
    </location>
</feature>
<dbReference type="EMBL" id="SRLH01000007">
    <property type="protein sequence ID" value="TGD57148.1"/>
    <property type="molecule type" value="Genomic_DNA"/>
</dbReference>
<dbReference type="GO" id="GO:0046930">
    <property type="term" value="C:pore complex"/>
    <property type="evidence" value="ECO:0007669"/>
    <property type="project" value="UniProtKB-KW"/>
</dbReference>
<keyword evidence="14" id="KW-0449">Lipoprotein</keyword>
<keyword evidence="5" id="KW-0762">Sugar transport</keyword>
<gene>
    <name evidence="18" type="ORF">E4635_13345</name>
</gene>
<evidence type="ECO:0000256" key="9">
    <source>
        <dbReference type="ARBA" id="ARBA00023065"/>
    </source>
</evidence>
<dbReference type="InterPro" id="IPR049712">
    <property type="entry name" value="Poly_export"/>
</dbReference>
<keyword evidence="7" id="KW-0732">Signal</keyword>
<evidence type="ECO:0000256" key="3">
    <source>
        <dbReference type="ARBA" id="ARBA00022448"/>
    </source>
</evidence>
<evidence type="ECO:0000313" key="18">
    <source>
        <dbReference type="EMBL" id="TGD57148.1"/>
    </source>
</evidence>
<keyword evidence="9" id="KW-0406">Ion transport</keyword>
<keyword evidence="3" id="KW-0813">Transport</keyword>
<dbReference type="Pfam" id="PF02563">
    <property type="entry name" value="Poly_export"/>
    <property type="match status" value="1"/>
</dbReference>
<keyword evidence="8" id="KW-0625">Polysaccharide transport</keyword>
<dbReference type="GO" id="GO:0009279">
    <property type="term" value="C:cell outer membrane"/>
    <property type="evidence" value="ECO:0007669"/>
    <property type="project" value="UniProtKB-SubCell"/>
</dbReference>
<keyword evidence="19" id="KW-1185">Reference proteome</keyword>
<dbReference type="PROSITE" id="PS51257">
    <property type="entry name" value="PROKAR_LIPOPROTEIN"/>
    <property type="match status" value="1"/>
</dbReference>
<dbReference type="Gene3D" id="3.10.560.10">
    <property type="entry name" value="Outer membrane lipoprotein wza domain like"/>
    <property type="match status" value="1"/>
</dbReference>
<evidence type="ECO:0000256" key="2">
    <source>
        <dbReference type="ARBA" id="ARBA00009450"/>
    </source>
</evidence>
<dbReference type="InterPro" id="IPR054765">
    <property type="entry name" value="SLBB_dom"/>
</dbReference>
<organism evidence="18 19">
    <name type="scientific">Flavobacterium humi</name>
    <dbReference type="NCBI Taxonomy" id="2562683"/>
    <lineage>
        <taxon>Bacteria</taxon>
        <taxon>Pseudomonadati</taxon>
        <taxon>Bacteroidota</taxon>
        <taxon>Flavobacteriia</taxon>
        <taxon>Flavobacteriales</taxon>
        <taxon>Flavobacteriaceae</taxon>
        <taxon>Flavobacterium</taxon>
    </lineage>
</organism>
<keyword evidence="6 15" id="KW-0812">Transmembrane</keyword>
<sequence>MKKNCIYNYLLLVPIILLTFSCSQNKQIAYYQNIDHMANEQSAMSYESTIQPDDLLMIIVSAPDAEAALPFNLETTNVPSMAGQSGLAQRQQQLYLVDKNGMIDFPVLGSLQIGGKTKVEMVAFLKEKLKSYLKNAIINVRIMNYKVSVLGEVVRPGSFNVNSERITLPEALSLAGDLTIYGRRENVILVREVNGKKTFNRIDLTKADFINSPYYYLAQNDLIYVEPNKAKSNTSSVFNQNIPVWISIASLVSSAVFSILLINKN</sequence>
<dbReference type="InterPro" id="IPR003715">
    <property type="entry name" value="Poly_export_N"/>
</dbReference>
<keyword evidence="4" id="KW-1134">Transmembrane beta strand</keyword>
<evidence type="ECO:0000256" key="11">
    <source>
        <dbReference type="ARBA" id="ARBA00023136"/>
    </source>
</evidence>
<evidence type="ECO:0000256" key="5">
    <source>
        <dbReference type="ARBA" id="ARBA00022597"/>
    </source>
</evidence>
<name>A0A4Z0L5B6_9FLAO</name>
<dbReference type="AlphaFoldDB" id="A0A4Z0L5B6"/>
<evidence type="ECO:0000256" key="15">
    <source>
        <dbReference type="SAM" id="Phobius"/>
    </source>
</evidence>
<dbReference type="Gene3D" id="3.30.1950.10">
    <property type="entry name" value="wza like domain"/>
    <property type="match status" value="1"/>
</dbReference>
<accession>A0A4Z0L5B6</accession>
<feature type="transmembrane region" description="Helical" evidence="15">
    <location>
        <begin position="242"/>
        <end position="262"/>
    </location>
</feature>
<dbReference type="RefSeq" id="WP_135527194.1">
    <property type="nucleotide sequence ID" value="NZ_SRLH01000007.1"/>
</dbReference>
<keyword evidence="10" id="KW-0626">Porin</keyword>
<evidence type="ECO:0000256" key="14">
    <source>
        <dbReference type="ARBA" id="ARBA00023288"/>
    </source>
</evidence>
<proteinExistence type="inferred from homology"/>
<dbReference type="Proteomes" id="UP000297407">
    <property type="component" value="Unassembled WGS sequence"/>
</dbReference>
<evidence type="ECO:0000256" key="4">
    <source>
        <dbReference type="ARBA" id="ARBA00022452"/>
    </source>
</evidence>
<evidence type="ECO:0000259" key="17">
    <source>
        <dbReference type="Pfam" id="PF22461"/>
    </source>
</evidence>
<evidence type="ECO:0000256" key="13">
    <source>
        <dbReference type="ARBA" id="ARBA00023237"/>
    </source>
</evidence>
<dbReference type="GO" id="GO:0015159">
    <property type="term" value="F:polysaccharide transmembrane transporter activity"/>
    <property type="evidence" value="ECO:0007669"/>
    <property type="project" value="InterPro"/>
</dbReference>
<dbReference type="Pfam" id="PF22461">
    <property type="entry name" value="SLBB_2"/>
    <property type="match status" value="1"/>
</dbReference>
<keyword evidence="15" id="KW-1133">Transmembrane helix</keyword>
<dbReference type="PANTHER" id="PTHR33619:SF3">
    <property type="entry name" value="POLYSACCHARIDE EXPORT PROTEIN GFCE-RELATED"/>
    <property type="match status" value="1"/>
</dbReference>
<keyword evidence="13" id="KW-0998">Cell outer membrane</keyword>
<comment type="similarity">
    <text evidence="2">Belongs to the BexD/CtrA/VexA family.</text>
</comment>
<evidence type="ECO:0000256" key="12">
    <source>
        <dbReference type="ARBA" id="ARBA00023139"/>
    </source>
</evidence>
<dbReference type="PANTHER" id="PTHR33619">
    <property type="entry name" value="POLYSACCHARIDE EXPORT PROTEIN GFCE-RELATED"/>
    <property type="match status" value="1"/>
</dbReference>
<dbReference type="GO" id="GO:0006811">
    <property type="term" value="P:monoatomic ion transport"/>
    <property type="evidence" value="ECO:0007669"/>
    <property type="project" value="UniProtKB-KW"/>
</dbReference>
<evidence type="ECO:0000256" key="7">
    <source>
        <dbReference type="ARBA" id="ARBA00022729"/>
    </source>
</evidence>
<keyword evidence="12" id="KW-0564">Palmitate</keyword>
<evidence type="ECO:0000259" key="16">
    <source>
        <dbReference type="Pfam" id="PF02563"/>
    </source>
</evidence>
<reference evidence="18 19" key="1">
    <citation type="submission" date="2019-04" db="EMBL/GenBank/DDBJ databases">
        <title>Flavobacterium sp. strain DS2-A Genome sequencing and assembly.</title>
        <authorList>
            <person name="Kim I."/>
        </authorList>
    </citation>
    <scope>NUCLEOTIDE SEQUENCE [LARGE SCALE GENOMIC DNA]</scope>
    <source>
        <strain evidence="18 19">DS2-A</strain>
    </source>
</reference>
<keyword evidence="11 15" id="KW-0472">Membrane</keyword>
<protein>
    <submittedName>
        <fullName evidence="18">Polysaccharide export protein</fullName>
    </submittedName>
</protein>
<evidence type="ECO:0000256" key="6">
    <source>
        <dbReference type="ARBA" id="ARBA00022692"/>
    </source>
</evidence>
<evidence type="ECO:0000313" key="19">
    <source>
        <dbReference type="Proteomes" id="UP000297407"/>
    </source>
</evidence>
<feature type="domain" description="SLBB" evidence="17">
    <location>
        <begin position="146"/>
        <end position="225"/>
    </location>
</feature>
<evidence type="ECO:0000256" key="10">
    <source>
        <dbReference type="ARBA" id="ARBA00023114"/>
    </source>
</evidence>
<dbReference type="OrthoDB" id="662756at2"/>
<comment type="caution">
    <text evidence="18">The sequence shown here is derived from an EMBL/GenBank/DDBJ whole genome shotgun (WGS) entry which is preliminary data.</text>
</comment>
<evidence type="ECO:0000256" key="1">
    <source>
        <dbReference type="ARBA" id="ARBA00004571"/>
    </source>
</evidence>
<comment type="subcellular location">
    <subcellularLocation>
        <location evidence="1">Cell outer membrane</location>
        <topology evidence="1">Multi-pass membrane protein</topology>
    </subcellularLocation>
</comment>